<feature type="chain" id="PRO_5042951082" description="DUF4832 domain-containing protein" evidence="1">
    <location>
        <begin position="23"/>
        <end position="540"/>
    </location>
</feature>
<feature type="domain" description="DUF4874" evidence="3">
    <location>
        <begin position="53"/>
        <end position="234"/>
    </location>
</feature>
<dbReference type="InterPro" id="IPR032379">
    <property type="entry name" value="DUF4874"/>
</dbReference>
<dbReference type="Pfam" id="PF16173">
    <property type="entry name" value="DUF4874"/>
    <property type="match status" value="1"/>
</dbReference>
<dbReference type="EMBL" id="JAZGQO010000008">
    <property type="protein sequence ID" value="KAK6179066.1"/>
    <property type="molecule type" value="Genomic_DNA"/>
</dbReference>
<dbReference type="AlphaFoldDB" id="A0AAN8PU54"/>
<keyword evidence="5" id="KW-1185">Reference proteome</keyword>
<accession>A0AAN8PU54</accession>
<gene>
    <name evidence="4" type="ORF">SNE40_011510</name>
</gene>
<evidence type="ECO:0000259" key="2">
    <source>
        <dbReference type="Pfam" id="PF16116"/>
    </source>
</evidence>
<keyword evidence="1" id="KW-0732">Signal</keyword>
<feature type="signal peptide" evidence="1">
    <location>
        <begin position="1"/>
        <end position="22"/>
    </location>
</feature>
<protein>
    <recommendedName>
        <fullName evidence="6">DUF4832 domain-containing protein</fullName>
    </recommendedName>
</protein>
<evidence type="ECO:0000313" key="5">
    <source>
        <dbReference type="Proteomes" id="UP001347796"/>
    </source>
</evidence>
<dbReference type="Pfam" id="PF16116">
    <property type="entry name" value="DUF4832"/>
    <property type="match status" value="1"/>
</dbReference>
<dbReference type="PROSITE" id="PS51257">
    <property type="entry name" value="PROKAR_LIPOPROTEIN"/>
    <property type="match status" value="1"/>
</dbReference>
<sequence>MKAFKMILVYFIFLIGGHYASTACPVCSNVSSIHVPAGYSKILYLQSNEHIENPHRGFMPQINSYASDYKILTVGELDAVRASTGTSMIWRYFVLDLFVSSHISDEYLKTIDNDLYTIRYAGYTAVIRFCYTFKFTPKAPYGDATKYWILQHIKQLKPILQKYEGILTSVEAGFIGIWGEWFYTTYFGDPNKRDYKEWPKYGYPLSIWYDRKDVLEAVLDAIPKSTQVQLRYPNLKVDMWNSGIPTDYSDVVQQNNKSRTGHHNDCFVSSDDDVGTYHNKSFEYPYLHNDTRYCVVGGETCRLTTNDRDECPTALREMEYFHWSFLNQDFKTAILDLWKKEGCYEEVHRRLGYRLALQQAILPDSVNPGGTLCYQFTMDSIGFAAPVKAMNVFLLLRSHLRGHFYAAMLPHDVRTWIPYESYSLSGSIHVPANFTTESYEMYLAIGDKILTDHSDYYILLANQNVPVYYSGYNNLQHTITVTNQHSDDPTGCATLEYWVPPAQSFNSRVFHGINTLGFLNSRSSVVHHSNVFSYLICIVK</sequence>
<reference evidence="4 5" key="1">
    <citation type="submission" date="2024-01" db="EMBL/GenBank/DDBJ databases">
        <title>The genome of the rayed Mediterranean limpet Patella caerulea (Linnaeus, 1758).</title>
        <authorList>
            <person name="Anh-Thu Weber A."/>
            <person name="Halstead-Nussloch G."/>
        </authorList>
    </citation>
    <scope>NUCLEOTIDE SEQUENCE [LARGE SCALE GENOMIC DNA]</scope>
    <source>
        <strain evidence="4">AATW-2023a</strain>
        <tissue evidence="4">Whole specimen</tissue>
    </source>
</reference>
<evidence type="ECO:0008006" key="6">
    <source>
        <dbReference type="Google" id="ProtNLM"/>
    </source>
</evidence>
<dbReference type="InterPro" id="IPR032267">
    <property type="entry name" value="DUF4832"/>
</dbReference>
<evidence type="ECO:0000256" key="1">
    <source>
        <dbReference type="SAM" id="SignalP"/>
    </source>
</evidence>
<evidence type="ECO:0000259" key="3">
    <source>
        <dbReference type="Pfam" id="PF16173"/>
    </source>
</evidence>
<organism evidence="4 5">
    <name type="scientific">Patella caerulea</name>
    <name type="common">Rayed Mediterranean limpet</name>
    <dbReference type="NCBI Taxonomy" id="87958"/>
    <lineage>
        <taxon>Eukaryota</taxon>
        <taxon>Metazoa</taxon>
        <taxon>Spiralia</taxon>
        <taxon>Lophotrochozoa</taxon>
        <taxon>Mollusca</taxon>
        <taxon>Gastropoda</taxon>
        <taxon>Patellogastropoda</taxon>
        <taxon>Patelloidea</taxon>
        <taxon>Patellidae</taxon>
        <taxon>Patella</taxon>
    </lineage>
</organism>
<name>A0AAN8PU54_PATCE</name>
<comment type="caution">
    <text evidence="4">The sequence shown here is derived from an EMBL/GenBank/DDBJ whole genome shotgun (WGS) entry which is preliminary data.</text>
</comment>
<dbReference type="Proteomes" id="UP001347796">
    <property type="component" value="Unassembled WGS sequence"/>
</dbReference>
<feature type="domain" description="DUF4832" evidence="2">
    <location>
        <begin position="259"/>
        <end position="462"/>
    </location>
</feature>
<evidence type="ECO:0000313" key="4">
    <source>
        <dbReference type="EMBL" id="KAK6179066.1"/>
    </source>
</evidence>
<proteinExistence type="predicted"/>